<dbReference type="NCBIfam" id="TIGR01557">
    <property type="entry name" value="myb_SHAQKYF"/>
    <property type="match status" value="1"/>
</dbReference>
<dbReference type="GO" id="GO:0016036">
    <property type="term" value="P:cellular response to phosphate starvation"/>
    <property type="evidence" value="ECO:0007669"/>
    <property type="project" value="EnsemblPlants"/>
</dbReference>
<dbReference type="Gramene" id="Zm00001eb306220_T003">
    <property type="protein sequence ID" value="Zm00001eb306220_P003"/>
    <property type="gene ID" value="Zm00001eb306220"/>
</dbReference>
<accession>A0A804Q7S4</accession>
<evidence type="ECO:0000256" key="5">
    <source>
        <dbReference type="SAM" id="MobiDB-lite"/>
    </source>
</evidence>
<dbReference type="InterPro" id="IPR001005">
    <property type="entry name" value="SANT/Myb"/>
</dbReference>
<dbReference type="Pfam" id="PF00249">
    <property type="entry name" value="Myb_DNA-binding"/>
    <property type="match status" value="1"/>
</dbReference>
<dbReference type="InterPro" id="IPR006447">
    <property type="entry name" value="Myb_dom_plants"/>
</dbReference>
<dbReference type="InterPro" id="IPR017930">
    <property type="entry name" value="Myb_dom"/>
</dbReference>
<dbReference type="GO" id="GO:0010167">
    <property type="term" value="P:response to nitrate"/>
    <property type="evidence" value="ECO:0007669"/>
    <property type="project" value="EnsemblPlants"/>
</dbReference>
<dbReference type="Proteomes" id="UP000007305">
    <property type="component" value="Chromosome 7"/>
</dbReference>
<dbReference type="GO" id="GO:0003700">
    <property type="term" value="F:DNA-binding transcription factor activity"/>
    <property type="evidence" value="ECO:0007669"/>
    <property type="project" value="InterPro"/>
</dbReference>
<dbReference type="FunCoup" id="A0A804Q7S4">
    <property type="interactions" value="2041"/>
</dbReference>
<name>A0A804Q7S4_MAIZE</name>
<dbReference type="InParanoid" id="A0A804Q7S4"/>
<dbReference type="AlphaFoldDB" id="A0A804Q7S4"/>
<dbReference type="FunFam" id="1.10.10.60:FF:000002">
    <property type="entry name" value="Myb family transcription factor"/>
    <property type="match status" value="1"/>
</dbReference>
<feature type="region of interest" description="Disordered" evidence="5">
    <location>
        <begin position="188"/>
        <end position="225"/>
    </location>
</feature>
<gene>
    <name evidence="7" type="primary">LOC100285165</name>
</gene>
<evidence type="ECO:0000259" key="6">
    <source>
        <dbReference type="PROSITE" id="PS51294"/>
    </source>
</evidence>
<keyword evidence="3" id="KW-0804">Transcription</keyword>
<feature type="domain" description="HTH myb-type" evidence="6">
    <location>
        <begin position="239"/>
        <end position="299"/>
    </location>
</feature>
<dbReference type="GO" id="GO:0010966">
    <property type="term" value="P:regulation of phosphate transport"/>
    <property type="evidence" value="ECO:0007669"/>
    <property type="project" value="EnsemblPlants"/>
</dbReference>
<reference evidence="7" key="3">
    <citation type="submission" date="2021-05" db="UniProtKB">
        <authorList>
            <consortium name="EnsemblPlants"/>
        </authorList>
    </citation>
    <scope>IDENTIFICATION</scope>
    <source>
        <strain evidence="7">cv. B73</strain>
    </source>
</reference>
<evidence type="ECO:0000256" key="2">
    <source>
        <dbReference type="ARBA" id="ARBA00023125"/>
    </source>
</evidence>
<evidence type="ECO:0000313" key="7">
    <source>
        <dbReference type="EnsemblPlants" id="Zm00001eb306220_P003"/>
    </source>
</evidence>
<organism evidence="7 8">
    <name type="scientific">Zea mays</name>
    <name type="common">Maize</name>
    <dbReference type="NCBI Taxonomy" id="4577"/>
    <lineage>
        <taxon>Eukaryota</taxon>
        <taxon>Viridiplantae</taxon>
        <taxon>Streptophyta</taxon>
        <taxon>Embryophyta</taxon>
        <taxon>Tracheophyta</taxon>
        <taxon>Spermatophyta</taxon>
        <taxon>Magnoliopsida</taxon>
        <taxon>Liliopsida</taxon>
        <taxon>Poales</taxon>
        <taxon>Poaceae</taxon>
        <taxon>PACMAD clade</taxon>
        <taxon>Panicoideae</taxon>
        <taxon>Andropogonodae</taxon>
        <taxon>Andropogoneae</taxon>
        <taxon>Tripsacinae</taxon>
        <taxon>Zea</taxon>
    </lineage>
</organism>
<reference evidence="7" key="2">
    <citation type="submission" date="2019-07" db="EMBL/GenBank/DDBJ databases">
        <authorList>
            <person name="Seetharam A."/>
            <person name="Woodhouse M."/>
            <person name="Cannon E."/>
        </authorList>
    </citation>
    <scope>NUCLEOTIDE SEQUENCE [LARGE SCALE GENOMIC DNA]</scope>
    <source>
        <strain evidence="7">cv. B73</strain>
    </source>
</reference>
<dbReference type="OrthoDB" id="551907at2759"/>
<keyword evidence="1" id="KW-0805">Transcription regulation</keyword>
<feature type="compositionally biased region" description="Polar residues" evidence="5">
    <location>
        <begin position="429"/>
        <end position="450"/>
    </location>
</feature>
<dbReference type="SUPFAM" id="SSF46689">
    <property type="entry name" value="Homeodomain-like"/>
    <property type="match status" value="1"/>
</dbReference>
<reference evidence="8" key="1">
    <citation type="submission" date="2015-12" db="EMBL/GenBank/DDBJ databases">
        <title>Update maize B73 reference genome by single molecule sequencing technologies.</title>
        <authorList>
            <consortium name="Maize Genome Sequencing Project"/>
            <person name="Ware D."/>
        </authorList>
    </citation>
    <scope>NUCLEOTIDE SEQUENCE [LARGE SCALE GENOMIC DNA]</scope>
    <source>
        <strain evidence="8">cv. B73</strain>
    </source>
</reference>
<sequence>MERLSTNQLYSSGVPVTVPTSLPCIPVSLDESFPRLPDAQSVLMERELRSTPLPPHQTTVAPIRGLFHSNTGSVGPLCSPPSVRFSSHSNPEQYPNHNSYNSQVPSTASSSTLNYGSQYGGFEPSITDFPRDIEPTWCPDPVESILGYSGDVPAGNNLTGTTSIGASDDLTKQTEWWTEFMNEDWKDMVDNPTSTETQPVGQPVQSSNSVHQSATQQTVSSQSVEPLAVVAPSPTAGSNTGKARMRWTPELHERFVDAVNILGGSEKATPKGVLKLMKADNLTIYHVKSHLQKYRTARYRPELSEGLTCSTSYMFHFFCIHYFNSSVVFIKFGELIFSGSSEKKVASKEDIPSIDLKGSFDLTEALRLQLELQKRLHEQLEIQRSLQLRIEEQGKCLQMMLEQQCIPGAEKAQDASTAADELRSPSEIPESSTVKEVPENSQNGSTKQTK</sequence>
<feature type="compositionally biased region" description="Polar residues" evidence="5">
    <location>
        <begin position="84"/>
        <end position="116"/>
    </location>
</feature>
<keyword evidence="8" id="KW-1185">Reference proteome</keyword>
<evidence type="ECO:0007829" key="9">
    <source>
        <dbReference type="PeptideAtlas" id="A0A804Q7S4"/>
    </source>
</evidence>
<evidence type="ECO:0000256" key="3">
    <source>
        <dbReference type="ARBA" id="ARBA00023163"/>
    </source>
</evidence>
<dbReference type="InterPro" id="IPR025756">
    <property type="entry name" value="Myb_CC_LHEQLE"/>
</dbReference>
<feature type="compositionally biased region" description="Low complexity" evidence="5">
    <location>
        <begin position="209"/>
        <end position="224"/>
    </location>
</feature>
<evidence type="ECO:0000256" key="4">
    <source>
        <dbReference type="ARBA" id="ARBA00023242"/>
    </source>
</evidence>
<feature type="region of interest" description="Disordered" evidence="5">
    <location>
        <begin position="78"/>
        <end position="116"/>
    </location>
</feature>
<dbReference type="EnsemblPlants" id="Zm00001eb306220_T003">
    <property type="protein sequence ID" value="Zm00001eb306220_P003"/>
    <property type="gene ID" value="Zm00001eb306220"/>
</dbReference>
<dbReference type="InterPro" id="IPR046955">
    <property type="entry name" value="PHR1-like"/>
</dbReference>
<dbReference type="PROSITE" id="PS51294">
    <property type="entry name" value="HTH_MYB"/>
    <property type="match status" value="1"/>
</dbReference>
<keyword evidence="4" id="KW-0539">Nucleus</keyword>
<feature type="region of interest" description="Disordered" evidence="5">
    <location>
        <begin position="408"/>
        <end position="450"/>
    </location>
</feature>
<proteinExistence type="evidence at protein level"/>
<dbReference type="InterPro" id="IPR009057">
    <property type="entry name" value="Homeodomain-like_sf"/>
</dbReference>
<keyword evidence="9" id="KW-1267">Proteomics identification</keyword>
<keyword evidence="2" id="KW-0238">DNA-binding</keyword>
<dbReference type="PANTHER" id="PTHR31499:SF80">
    <property type="entry name" value="HTH MYB-TYPE DOMAIN-CONTAINING PROTEIN"/>
    <property type="match status" value="1"/>
</dbReference>
<evidence type="ECO:0000256" key="1">
    <source>
        <dbReference type="ARBA" id="ARBA00023015"/>
    </source>
</evidence>
<evidence type="ECO:0000313" key="8">
    <source>
        <dbReference type="Proteomes" id="UP000007305"/>
    </source>
</evidence>
<dbReference type="PANTHER" id="PTHR31499">
    <property type="entry name" value="MYB FAMILY TRANSCRIPTION FACTOR PHL11"/>
    <property type="match status" value="1"/>
</dbReference>
<dbReference type="Gene3D" id="1.10.10.60">
    <property type="entry name" value="Homeodomain-like"/>
    <property type="match status" value="1"/>
</dbReference>
<dbReference type="GO" id="GO:0003677">
    <property type="term" value="F:DNA binding"/>
    <property type="evidence" value="ECO:0007669"/>
    <property type="project" value="UniProtKB-KW"/>
</dbReference>
<protein>
    <recommendedName>
        <fullName evidence="6">HTH myb-type domain-containing protein</fullName>
    </recommendedName>
</protein>
<dbReference type="Pfam" id="PF14379">
    <property type="entry name" value="Myb_CC_LHEQLE"/>
    <property type="match status" value="1"/>
</dbReference>
<feature type="compositionally biased region" description="Polar residues" evidence="5">
    <location>
        <begin position="191"/>
        <end position="208"/>
    </location>
</feature>